<feature type="domain" description="Bifunctional inhibitor/plant lipid transfer protein/seed storage helical" evidence="11">
    <location>
        <begin position="37"/>
        <end position="115"/>
    </location>
</feature>
<keyword evidence="7" id="KW-0325">Glycoprotein</keyword>
<evidence type="ECO:0000256" key="8">
    <source>
        <dbReference type="ARBA" id="ARBA00023288"/>
    </source>
</evidence>
<name>A0AAN7E6S0_QUERU</name>
<keyword evidence="6" id="KW-1015">Disulfide bond</keyword>
<dbReference type="CDD" id="cd00010">
    <property type="entry name" value="AAI_LTSS"/>
    <property type="match status" value="1"/>
</dbReference>
<dbReference type="Gene3D" id="1.10.110.10">
    <property type="entry name" value="Plant lipid-transfer and hydrophobic proteins"/>
    <property type="match status" value="1"/>
</dbReference>
<keyword evidence="4" id="KW-0472">Membrane</keyword>
<comment type="subcellular location">
    <subcellularLocation>
        <location evidence="1">Cell membrane</location>
        <topology evidence="1">Lipid-anchor</topology>
        <topology evidence="1">GPI-anchor</topology>
    </subcellularLocation>
</comment>
<evidence type="ECO:0000256" key="10">
    <source>
        <dbReference type="SAM" id="SignalP"/>
    </source>
</evidence>
<evidence type="ECO:0000256" key="7">
    <source>
        <dbReference type="ARBA" id="ARBA00023180"/>
    </source>
</evidence>
<comment type="caution">
    <text evidence="12">The sequence shown here is derived from an EMBL/GenBank/DDBJ whole genome shotgun (WGS) entry which is preliminary data.</text>
</comment>
<keyword evidence="13" id="KW-1185">Reference proteome</keyword>
<keyword evidence="4" id="KW-0336">GPI-anchor</keyword>
<dbReference type="FunFam" id="1.10.110.10:FF:000001">
    <property type="entry name" value="Bifunctional inhibitor/lipid-transfer protein/seed storage 2S albumin superfamily protein"/>
    <property type="match status" value="1"/>
</dbReference>
<dbReference type="GO" id="GO:0008289">
    <property type="term" value="F:lipid binding"/>
    <property type="evidence" value="ECO:0007669"/>
    <property type="project" value="InterPro"/>
</dbReference>
<evidence type="ECO:0000256" key="9">
    <source>
        <dbReference type="SAM" id="MobiDB-lite"/>
    </source>
</evidence>
<evidence type="ECO:0000313" key="12">
    <source>
        <dbReference type="EMBL" id="KAK4564102.1"/>
    </source>
</evidence>
<reference evidence="12 13" key="1">
    <citation type="journal article" date="2023" name="G3 (Bethesda)">
        <title>A haplotype-resolved chromosome-scale genome for Quercus rubra L. provides insights into the genetics of adaptive traits for red oak species.</title>
        <authorList>
            <person name="Kapoor B."/>
            <person name="Jenkins J."/>
            <person name="Schmutz J."/>
            <person name="Zhebentyayeva T."/>
            <person name="Kuelheim C."/>
            <person name="Coggeshall M."/>
            <person name="Heim C."/>
            <person name="Lasky J.R."/>
            <person name="Leites L."/>
            <person name="Islam-Faridi N."/>
            <person name="Romero-Severson J."/>
            <person name="DeLeo V.L."/>
            <person name="Lucas S.M."/>
            <person name="Lazic D."/>
            <person name="Gailing O."/>
            <person name="Carlson J."/>
            <person name="Staton M."/>
        </authorList>
    </citation>
    <scope>NUCLEOTIDE SEQUENCE [LARGE SCALE GENOMIC DNA]</scope>
    <source>
        <strain evidence="12">Pseudo-F2</strain>
    </source>
</reference>
<dbReference type="SMART" id="SM00499">
    <property type="entry name" value="AAI"/>
    <property type="match status" value="1"/>
</dbReference>
<dbReference type="InterPro" id="IPR043325">
    <property type="entry name" value="LTSS"/>
</dbReference>
<evidence type="ECO:0000259" key="11">
    <source>
        <dbReference type="SMART" id="SM00499"/>
    </source>
</evidence>
<gene>
    <name evidence="12" type="ORF">RGQ29_006263</name>
</gene>
<dbReference type="Pfam" id="PF14368">
    <property type="entry name" value="LTP_2"/>
    <property type="match status" value="1"/>
</dbReference>
<evidence type="ECO:0000256" key="3">
    <source>
        <dbReference type="ARBA" id="ARBA00022475"/>
    </source>
</evidence>
<dbReference type="InterPro" id="IPR000528">
    <property type="entry name" value="Plant_nsLTP"/>
</dbReference>
<feature type="signal peptide" evidence="10">
    <location>
        <begin position="1"/>
        <end position="22"/>
    </location>
</feature>
<keyword evidence="8" id="KW-0449">Lipoprotein</keyword>
<dbReference type="GO" id="GO:0098552">
    <property type="term" value="C:side of membrane"/>
    <property type="evidence" value="ECO:0007669"/>
    <property type="project" value="UniProtKB-KW"/>
</dbReference>
<evidence type="ECO:0000256" key="1">
    <source>
        <dbReference type="ARBA" id="ARBA00004609"/>
    </source>
</evidence>
<dbReference type="AlphaFoldDB" id="A0AAN7E6S0"/>
<evidence type="ECO:0000256" key="4">
    <source>
        <dbReference type="ARBA" id="ARBA00022622"/>
    </source>
</evidence>
<sequence length="184" mass="18120">MAAKLNLSVILCVLAIWVVGYAQAGSSHHAPAPSVDCSSLILNMADCLSYVTNGSTVTKPEGTCCTGLKTVLKADAECLCEAFKSSASLGVVLNVTKATALPAACKVSAPSASNCGLSLTPAGAPGPVSDLTPKSSPRSVAPATSVVNEISPSPAPAASSGSGSSMLTISAGSLLVGYAVASFF</sequence>
<accession>A0AAN7E6S0</accession>
<evidence type="ECO:0000256" key="6">
    <source>
        <dbReference type="ARBA" id="ARBA00023157"/>
    </source>
</evidence>
<feature type="region of interest" description="Disordered" evidence="9">
    <location>
        <begin position="126"/>
        <end position="163"/>
    </location>
</feature>
<protein>
    <recommendedName>
        <fullName evidence="11">Bifunctional inhibitor/plant lipid transfer protein/seed storage helical domain-containing protein</fullName>
    </recommendedName>
</protein>
<proteinExistence type="inferred from homology"/>
<evidence type="ECO:0000313" key="13">
    <source>
        <dbReference type="Proteomes" id="UP001324115"/>
    </source>
</evidence>
<keyword evidence="5 10" id="KW-0732">Signal</keyword>
<comment type="similarity">
    <text evidence="2">Belongs to the plant LTP family.</text>
</comment>
<organism evidence="12 13">
    <name type="scientific">Quercus rubra</name>
    <name type="common">Northern red oak</name>
    <name type="synonym">Quercus borealis</name>
    <dbReference type="NCBI Taxonomy" id="3512"/>
    <lineage>
        <taxon>Eukaryota</taxon>
        <taxon>Viridiplantae</taxon>
        <taxon>Streptophyta</taxon>
        <taxon>Embryophyta</taxon>
        <taxon>Tracheophyta</taxon>
        <taxon>Spermatophyta</taxon>
        <taxon>Magnoliopsida</taxon>
        <taxon>eudicotyledons</taxon>
        <taxon>Gunneridae</taxon>
        <taxon>Pentapetalae</taxon>
        <taxon>rosids</taxon>
        <taxon>fabids</taxon>
        <taxon>Fagales</taxon>
        <taxon>Fagaceae</taxon>
        <taxon>Quercus</taxon>
    </lineage>
</organism>
<dbReference type="InterPro" id="IPR016140">
    <property type="entry name" value="Bifunc_inhib/LTP/seed_store"/>
</dbReference>
<dbReference type="EMBL" id="JAXUIC010000011">
    <property type="protein sequence ID" value="KAK4564102.1"/>
    <property type="molecule type" value="Genomic_DNA"/>
</dbReference>
<dbReference type="GO" id="GO:0006869">
    <property type="term" value="P:lipid transport"/>
    <property type="evidence" value="ECO:0007669"/>
    <property type="project" value="InterPro"/>
</dbReference>
<dbReference type="PRINTS" id="PR00382">
    <property type="entry name" value="LIPIDTRNSFER"/>
</dbReference>
<dbReference type="Proteomes" id="UP001324115">
    <property type="component" value="Unassembled WGS sequence"/>
</dbReference>
<feature type="chain" id="PRO_5043021614" description="Bifunctional inhibitor/plant lipid transfer protein/seed storage helical domain-containing protein" evidence="10">
    <location>
        <begin position="23"/>
        <end position="184"/>
    </location>
</feature>
<dbReference type="GO" id="GO:0005886">
    <property type="term" value="C:plasma membrane"/>
    <property type="evidence" value="ECO:0007669"/>
    <property type="project" value="UniProtKB-SubCell"/>
</dbReference>
<keyword evidence="3" id="KW-1003">Cell membrane</keyword>
<evidence type="ECO:0000256" key="2">
    <source>
        <dbReference type="ARBA" id="ARBA00009748"/>
    </source>
</evidence>
<dbReference type="SUPFAM" id="SSF47699">
    <property type="entry name" value="Bifunctional inhibitor/lipid-transfer protein/seed storage 2S albumin"/>
    <property type="match status" value="1"/>
</dbReference>
<dbReference type="PANTHER" id="PTHR33044">
    <property type="entry name" value="BIFUNCTIONAL INHIBITOR/LIPID-TRANSFER PROTEIN/SEED STORAGE 2S ALBUMIN SUPERFAMILY PROTEIN-RELATED"/>
    <property type="match status" value="1"/>
</dbReference>
<evidence type="ECO:0000256" key="5">
    <source>
        <dbReference type="ARBA" id="ARBA00022729"/>
    </source>
</evidence>
<dbReference type="InterPro" id="IPR036312">
    <property type="entry name" value="Bifun_inhib/LTP/seed_sf"/>
</dbReference>